<feature type="region of interest" description="Disordered" evidence="1">
    <location>
        <begin position="79"/>
        <end position="115"/>
    </location>
</feature>
<dbReference type="Proteomes" id="UP000887159">
    <property type="component" value="Unassembled WGS sequence"/>
</dbReference>
<sequence>MLNSERKGRHSKAEQFGTRFDEIRWRRKRKISDATVRACAPAGAPWVRELSEPSPWLVGSSGTRGVFFVRKLPQTTALRGARGPRWSRLREGPRSLPGTERNASSGPSRRDESESVKSFVVCPPVRELRVGFGFGPFGPGGRAPGVGNHVLYMFRTVSTRAFRNCHFYGDGTEGSRVGSKKPCLQIVGVQYFVRGGFVGHRSRASSKHLYSHLPVDGVRFLGGQKGLRCSCKMHVWVSGSPKISTAAESGYVTALALSYRTFLLRKV</sequence>
<name>A0A8X6W4B8_TRICX</name>
<evidence type="ECO:0000256" key="1">
    <source>
        <dbReference type="SAM" id="MobiDB-lite"/>
    </source>
</evidence>
<gene>
    <name evidence="2" type="ORF">TNCV_242431</name>
</gene>
<comment type="caution">
    <text evidence="2">The sequence shown here is derived from an EMBL/GenBank/DDBJ whole genome shotgun (WGS) entry which is preliminary data.</text>
</comment>
<dbReference type="EMBL" id="BMAU01021381">
    <property type="protein sequence ID" value="GFY27777.1"/>
    <property type="molecule type" value="Genomic_DNA"/>
</dbReference>
<reference evidence="2" key="1">
    <citation type="submission" date="2020-08" db="EMBL/GenBank/DDBJ databases">
        <title>Multicomponent nature underlies the extraordinary mechanical properties of spider dragline silk.</title>
        <authorList>
            <person name="Kono N."/>
            <person name="Nakamura H."/>
            <person name="Mori M."/>
            <person name="Yoshida Y."/>
            <person name="Ohtoshi R."/>
            <person name="Malay A.D."/>
            <person name="Moran D.A.P."/>
            <person name="Tomita M."/>
            <person name="Numata K."/>
            <person name="Arakawa K."/>
        </authorList>
    </citation>
    <scope>NUCLEOTIDE SEQUENCE</scope>
</reference>
<proteinExistence type="predicted"/>
<dbReference type="AlphaFoldDB" id="A0A8X6W4B8"/>
<evidence type="ECO:0000313" key="3">
    <source>
        <dbReference type="Proteomes" id="UP000887159"/>
    </source>
</evidence>
<protein>
    <submittedName>
        <fullName evidence="2">Uncharacterized protein</fullName>
    </submittedName>
</protein>
<accession>A0A8X6W4B8</accession>
<organism evidence="2 3">
    <name type="scientific">Trichonephila clavipes</name>
    <name type="common">Golden silk orbweaver</name>
    <name type="synonym">Nephila clavipes</name>
    <dbReference type="NCBI Taxonomy" id="2585209"/>
    <lineage>
        <taxon>Eukaryota</taxon>
        <taxon>Metazoa</taxon>
        <taxon>Ecdysozoa</taxon>
        <taxon>Arthropoda</taxon>
        <taxon>Chelicerata</taxon>
        <taxon>Arachnida</taxon>
        <taxon>Araneae</taxon>
        <taxon>Araneomorphae</taxon>
        <taxon>Entelegynae</taxon>
        <taxon>Araneoidea</taxon>
        <taxon>Nephilidae</taxon>
        <taxon>Trichonephila</taxon>
    </lineage>
</organism>
<keyword evidence="3" id="KW-1185">Reference proteome</keyword>
<evidence type="ECO:0000313" key="2">
    <source>
        <dbReference type="EMBL" id="GFY27777.1"/>
    </source>
</evidence>